<proteinExistence type="predicted"/>
<keyword evidence="3" id="KW-0732">Signal</keyword>
<keyword evidence="2" id="KW-0472">Membrane</keyword>
<dbReference type="EMBL" id="JAKMUS010000006">
    <property type="protein sequence ID" value="MCZ9293818.1"/>
    <property type="molecule type" value="Genomic_DNA"/>
</dbReference>
<dbReference type="Proteomes" id="UP001146468">
    <property type="component" value="Unassembled WGS sequence"/>
</dbReference>
<reference evidence="5" key="1">
    <citation type="submission" date="2022-02" db="EMBL/GenBank/DDBJ databases">
        <title>Corynebacterium sp. from urogenital microbiome.</title>
        <authorList>
            <person name="Cappelli E.A."/>
            <person name="Ribeiro T.G."/>
            <person name="Peixe L."/>
        </authorList>
    </citation>
    <scope>NUCLEOTIDE SEQUENCE</scope>
    <source>
        <strain evidence="5">C8Ua_172</strain>
    </source>
</reference>
<dbReference type="AlphaFoldDB" id="A0A9X3LW05"/>
<organism evidence="5 6">
    <name type="scientific">Corynebacterium meitnerae</name>
    <dbReference type="NCBI Taxonomy" id="2913498"/>
    <lineage>
        <taxon>Bacteria</taxon>
        <taxon>Bacillati</taxon>
        <taxon>Actinomycetota</taxon>
        <taxon>Actinomycetes</taxon>
        <taxon>Mycobacteriales</taxon>
        <taxon>Corynebacteriaceae</taxon>
        <taxon>Corynebacterium</taxon>
    </lineage>
</organism>
<sequence>MKSLRINRTVAAGAAAASLLFTATAVAIPHAGAEAASKDLALKCEYTAPVVGTKSVETTAKVTVDMPKEVDAGADIPVKVTTGDARISSLAFGAVKVNGAKKSTVRLNVSPNAELVGTPAGVTLNNGVLSVSNALSASKTAKQVITVTAKDAEFTLRSKDGEKVTVSAPANIIELTMDTSLGDVPTKCATTGTALNETTVKAAPAPEPQPEPNPEDPAPGDNEEPGENPGGNPDTGGNPGTGDTPDGDNPEPEPQGSSKEDFLAFIFQIFGINKSDEAKQTAISFWSALIGGGILGALIAALTKHL</sequence>
<evidence type="ECO:0000256" key="3">
    <source>
        <dbReference type="SAM" id="SignalP"/>
    </source>
</evidence>
<keyword evidence="2" id="KW-1133">Transmembrane helix</keyword>
<keyword evidence="6" id="KW-1185">Reference proteome</keyword>
<protein>
    <recommendedName>
        <fullName evidence="4">DIP2116-like N-terminal domain-containing protein</fullName>
    </recommendedName>
</protein>
<feature type="transmembrane region" description="Helical" evidence="2">
    <location>
        <begin position="283"/>
        <end position="302"/>
    </location>
</feature>
<name>A0A9X3LW05_9CORY</name>
<evidence type="ECO:0000259" key="4">
    <source>
        <dbReference type="Pfam" id="PF22089"/>
    </source>
</evidence>
<evidence type="ECO:0000313" key="5">
    <source>
        <dbReference type="EMBL" id="MCZ9293818.1"/>
    </source>
</evidence>
<feature type="chain" id="PRO_5040932128" description="DIP2116-like N-terminal domain-containing protein" evidence="3">
    <location>
        <begin position="28"/>
        <end position="306"/>
    </location>
</feature>
<accession>A0A9X3LW05</accession>
<evidence type="ECO:0000256" key="1">
    <source>
        <dbReference type="SAM" id="MobiDB-lite"/>
    </source>
</evidence>
<dbReference type="InterPro" id="IPR054313">
    <property type="entry name" value="DIP2116-like_N"/>
</dbReference>
<feature type="domain" description="DIP2116-like N-terminal" evidence="4">
    <location>
        <begin position="52"/>
        <end position="190"/>
    </location>
</feature>
<keyword evidence="2" id="KW-0812">Transmembrane</keyword>
<feature type="region of interest" description="Disordered" evidence="1">
    <location>
        <begin position="194"/>
        <end position="258"/>
    </location>
</feature>
<evidence type="ECO:0000256" key="2">
    <source>
        <dbReference type="SAM" id="Phobius"/>
    </source>
</evidence>
<comment type="caution">
    <text evidence="5">The sequence shown here is derived from an EMBL/GenBank/DDBJ whole genome shotgun (WGS) entry which is preliminary data.</text>
</comment>
<evidence type="ECO:0000313" key="6">
    <source>
        <dbReference type="Proteomes" id="UP001146468"/>
    </source>
</evidence>
<feature type="signal peptide" evidence="3">
    <location>
        <begin position="1"/>
        <end position="27"/>
    </location>
</feature>
<dbReference type="Gene3D" id="2.60.40.2270">
    <property type="match status" value="1"/>
</dbReference>
<feature type="compositionally biased region" description="Pro residues" evidence="1">
    <location>
        <begin position="205"/>
        <end position="217"/>
    </location>
</feature>
<dbReference type="RefSeq" id="WP_269965259.1">
    <property type="nucleotide sequence ID" value="NZ_JAKMUS010000006.1"/>
</dbReference>
<dbReference type="Pfam" id="PF22089">
    <property type="entry name" value="DIP2116-like_N"/>
    <property type="match status" value="1"/>
</dbReference>
<gene>
    <name evidence="5" type="ORF">L8U60_04880</name>
</gene>